<reference evidence="3 4" key="1">
    <citation type="submission" date="2016-02" db="EMBL/GenBank/DDBJ databases">
        <title>Genome analysis of coral dinoflagellate symbionts highlights evolutionary adaptations to a symbiotic lifestyle.</title>
        <authorList>
            <person name="Aranda M."/>
            <person name="Li Y."/>
            <person name="Liew Y.J."/>
            <person name="Baumgarten S."/>
            <person name="Simakov O."/>
            <person name="Wilson M."/>
            <person name="Piel J."/>
            <person name="Ashoor H."/>
            <person name="Bougouffa S."/>
            <person name="Bajic V.B."/>
            <person name="Ryu T."/>
            <person name="Ravasi T."/>
            <person name="Bayer T."/>
            <person name="Micklem G."/>
            <person name="Kim H."/>
            <person name="Bhak J."/>
            <person name="Lajeunesse T.C."/>
            <person name="Voolstra C.R."/>
        </authorList>
    </citation>
    <scope>NUCLEOTIDE SEQUENCE [LARGE SCALE GENOMIC DNA]</scope>
    <source>
        <strain evidence="3 4">CCMP2467</strain>
    </source>
</reference>
<protein>
    <submittedName>
        <fullName evidence="3">NEDD8 ultimate buster 1</fullName>
    </submittedName>
</protein>
<dbReference type="Proteomes" id="UP000186817">
    <property type="component" value="Unassembled WGS sequence"/>
</dbReference>
<evidence type="ECO:0000256" key="1">
    <source>
        <dbReference type="SAM" id="MobiDB-lite"/>
    </source>
</evidence>
<dbReference type="CDD" id="cd14291">
    <property type="entry name" value="UBA1_NUB1_like"/>
    <property type="match status" value="3"/>
</dbReference>
<dbReference type="InterPro" id="IPR039749">
    <property type="entry name" value="NUB1"/>
</dbReference>
<feature type="domain" description="UBA" evidence="2">
    <location>
        <begin position="103"/>
        <end position="142"/>
    </location>
</feature>
<accession>A0A1Q9CC47</accession>
<dbReference type="SMART" id="SM00165">
    <property type="entry name" value="UBA"/>
    <property type="match status" value="4"/>
</dbReference>
<dbReference type="Pfam" id="PF00627">
    <property type="entry name" value="UBA"/>
    <property type="match status" value="4"/>
</dbReference>
<dbReference type="PANTHER" id="PTHR12948">
    <property type="entry name" value="NEDD8 ULTIMATE BUSTER-1 BS4 PROTEIN"/>
    <property type="match status" value="1"/>
</dbReference>
<organism evidence="3 4">
    <name type="scientific">Symbiodinium microadriaticum</name>
    <name type="common">Dinoflagellate</name>
    <name type="synonym">Zooxanthella microadriatica</name>
    <dbReference type="NCBI Taxonomy" id="2951"/>
    <lineage>
        <taxon>Eukaryota</taxon>
        <taxon>Sar</taxon>
        <taxon>Alveolata</taxon>
        <taxon>Dinophyceae</taxon>
        <taxon>Suessiales</taxon>
        <taxon>Symbiodiniaceae</taxon>
        <taxon>Symbiodinium</taxon>
    </lineage>
</organism>
<dbReference type="PROSITE" id="PS50030">
    <property type="entry name" value="UBA"/>
    <property type="match status" value="4"/>
</dbReference>
<feature type="domain" description="UBA" evidence="2">
    <location>
        <begin position="41"/>
        <end position="81"/>
    </location>
</feature>
<dbReference type="InterPro" id="IPR015940">
    <property type="entry name" value="UBA"/>
</dbReference>
<dbReference type="EMBL" id="LSRX01001374">
    <property type="protein sequence ID" value="OLP80505.1"/>
    <property type="molecule type" value="Genomic_DNA"/>
</dbReference>
<feature type="domain" description="UBA" evidence="2">
    <location>
        <begin position="305"/>
        <end position="344"/>
    </location>
</feature>
<dbReference type="AlphaFoldDB" id="A0A1Q9CC47"/>
<feature type="region of interest" description="Disordered" evidence="1">
    <location>
        <begin position="1"/>
        <end position="22"/>
    </location>
</feature>
<feature type="region of interest" description="Disordered" evidence="1">
    <location>
        <begin position="277"/>
        <end position="305"/>
    </location>
</feature>
<gene>
    <name evidence="3" type="primary">Nub1</name>
    <name evidence="3" type="ORF">AK812_SmicGene39073</name>
</gene>
<evidence type="ECO:0000313" key="3">
    <source>
        <dbReference type="EMBL" id="OLP80505.1"/>
    </source>
</evidence>
<name>A0A1Q9CC47_SYMMI</name>
<feature type="compositionally biased region" description="Low complexity" evidence="1">
    <location>
        <begin position="291"/>
        <end position="305"/>
    </location>
</feature>
<sequence length="346" mass="36286">MGQAMSDMAATLSDTCCGETTGEDEIRNVAPDLMPGTRPARVAPQDVQHLKDMGFQEVAATNALEACNGNLDQATQLLLASAAAESPEMAIPPPPPPPAEVDPLSEKVDTLVGMGFTEAKARDALDGCSGNLERAVEYLTTQACCPSRRCNAIAPCLWPCGYLPDSFRESGTRETREEGRPLAMGSVLSDPCCGNGSGDDSTETRDVVPALVPSAEIPARLTDNTKLAGPKPKAKKPRKEDIKTLKDMGFEEVAAKNALEATNGNLDQAMQLLLSTVSPEPAPPTSPRSPPARAAPTPTAPVSSAMDEKIATLVGMGFTDTQSRNALDGCSGNVERAVEYLMASGE</sequence>
<keyword evidence="4" id="KW-1185">Reference proteome</keyword>
<dbReference type="SUPFAM" id="SSF46934">
    <property type="entry name" value="UBA-like"/>
    <property type="match status" value="4"/>
</dbReference>
<feature type="region of interest" description="Disordered" evidence="1">
    <location>
        <begin position="177"/>
        <end position="203"/>
    </location>
</feature>
<evidence type="ECO:0000313" key="4">
    <source>
        <dbReference type="Proteomes" id="UP000186817"/>
    </source>
</evidence>
<evidence type="ECO:0000259" key="2">
    <source>
        <dbReference type="PROSITE" id="PS50030"/>
    </source>
</evidence>
<dbReference type="InterPro" id="IPR009060">
    <property type="entry name" value="UBA-like_sf"/>
</dbReference>
<dbReference type="PANTHER" id="PTHR12948:SF3">
    <property type="entry name" value="NEDD8 ULTIMATE BUSTER 1"/>
    <property type="match status" value="1"/>
</dbReference>
<proteinExistence type="predicted"/>
<feature type="domain" description="UBA" evidence="2">
    <location>
        <begin position="237"/>
        <end position="276"/>
    </location>
</feature>
<dbReference type="OrthoDB" id="434245at2759"/>
<feature type="compositionally biased region" description="Pro residues" evidence="1">
    <location>
        <begin position="280"/>
        <end position="290"/>
    </location>
</feature>
<dbReference type="GO" id="GO:2000058">
    <property type="term" value="P:regulation of ubiquitin-dependent protein catabolic process"/>
    <property type="evidence" value="ECO:0007669"/>
    <property type="project" value="TreeGrafter"/>
</dbReference>
<comment type="caution">
    <text evidence="3">The sequence shown here is derived from an EMBL/GenBank/DDBJ whole genome shotgun (WGS) entry which is preliminary data.</text>
</comment>
<dbReference type="Gene3D" id="1.10.8.10">
    <property type="entry name" value="DNA helicase RuvA subunit, C-terminal domain"/>
    <property type="match status" value="4"/>
</dbReference>